<accession>A0AA96V0F1</accession>
<proteinExistence type="predicted"/>
<protein>
    <submittedName>
        <fullName evidence="1">Uncharacterized protein</fullName>
    </submittedName>
</protein>
<evidence type="ECO:0000313" key="2">
    <source>
        <dbReference type="Proteomes" id="UP001302978"/>
    </source>
</evidence>
<gene>
    <name evidence="1" type="ORF">MmiHf6_13390</name>
</gene>
<organism evidence="1 2">
    <name type="scientific">Methanimicrococcus hongohii</name>
    <dbReference type="NCBI Taxonomy" id="3028295"/>
    <lineage>
        <taxon>Archaea</taxon>
        <taxon>Methanobacteriati</taxon>
        <taxon>Methanobacteriota</taxon>
        <taxon>Stenosarchaea group</taxon>
        <taxon>Methanomicrobia</taxon>
        <taxon>Methanosarcinales</taxon>
        <taxon>Methanosarcinaceae</taxon>
        <taxon>Methanimicrococcus</taxon>
    </lineage>
</organism>
<dbReference type="GeneID" id="85195927"/>
<reference evidence="1 2" key="1">
    <citation type="submission" date="2023-07" db="EMBL/GenBank/DDBJ databases">
        <title>Closed genoem sequence of Methanomicrococcus sp. Hf6.</title>
        <authorList>
            <person name="Poehlein A."/>
            <person name="Protasov E."/>
            <person name="Platt K."/>
            <person name="Reeh H."/>
            <person name="Daniel R."/>
            <person name="Brune A."/>
        </authorList>
    </citation>
    <scope>NUCLEOTIDE SEQUENCE [LARGE SCALE GENOMIC DNA]</scope>
    <source>
        <strain evidence="1 2">Hf6</strain>
    </source>
</reference>
<evidence type="ECO:0000313" key="1">
    <source>
        <dbReference type="EMBL" id="WNY24014.1"/>
    </source>
</evidence>
<dbReference type="Proteomes" id="UP001302978">
    <property type="component" value="Chromosome"/>
</dbReference>
<dbReference type="KEGG" id="mehf:MmiHf6_13390"/>
<dbReference type="RefSeq" id="WP_316557188.1">
    <property type="nucleotide sequence ID" value="NZ_CP131059.1"/>
</dbReference>
<name>A0AA96V0F1_9EURY</name>
<dbReference type="AlphaFoldDB" id="A0AA96V0F1"/>
<sequence>MIENSKGIKIVIVVFSILLILTAGVAAFDNIDKNRLHLPVNGSVGMIHISWMTPDFEELVDRSDLIIVGTVSDKYGAWNTEDGSKPPRYALVSTGISTYYEISGLEVLKGSAETVTVRAPGGTTGGYTTTAEPMQELEVGDTVLLFLTNNYDSEGNPITWYHIGFPTVFIKNGDGLFENEFYGEISIEEVEKEIENSKE</sequence>
<dbReference type="EMBL" id="CP131059">
    <property type="protein sequence ID" value="WNY24014.1"/>
    <property type="molecule type" value="Genomic_DNA"/>
</dbReference>
<keyword evidence="2" id="KW-1185">Reference proteome</keyword>